<keyword evidence="2" id="KW-1133">Transmembrane helix</keyword>
<dbReference type="Proteomes" id="UP001235269">
    <property type="component" value="Unassembled WGS sequence"/>
</dbReference>
<protein>
    <submittedName>
        <fullName evidence="4">Glycine oxidase</fullName>
        <ecNumber evidence="4">1.4.3.19</ecNumber>
    </submittedName>
</protein>
<dbReference type="RefSeq" id="WP_307156623.1">
    <property type="nucleotide sequence ID" value="NZ_JAUSWH010000002.1"/>
</dbReference>
<evidence type="ECO:0000256" key="1">
    <source>
        <dbReference type="ARBA" id="ARBA00023002"/>
    </source>
</evidence>
<sequence>MLSSDRTLDAAGQSSSSTLASTPLLIVGGGIMGLWAAVLAERAGLTVTLVEAGPIGGGASGGVLGALMAHMPDRWNDKKQFQFDALITLEAEIARLEAETGLKSGYRRSGRLIPLPKPHLKKIALGHQRDAAHVWREGERVFEWRVLEASPFGSGWPDSAFTQGGLVFDTLAARVFPRTMTALLLARLRQSPRVRLIEGVAVRAIETSRQRALLADGRDLAFGHAILAGGVETFSLLEPLRAEPGRPLGMGVKGQAALLEASIDPALPLLYLDGLYVVPHENGQVAVGSTSENQFADPFSTDAQLDLLIERARALVPALANAPVAERWAGLRPKAIDRDPMVGPLPGHPAILALTGGFKVSFGIAHRLAAAALGAVTGVPQPLPETFTLAHHLDVSSRKR</sequence>
<keyword evidence="1 4" id="KW-0560">Oxidoreductase</keyword>
<dbReference type="InterPro" id="IPR006076">
    <property type="entry name" value="FAD-dep_OxRdtase"/>
</dbReference>
<dbReference type="Gene3D" id="3.50.50.60">
    <property type="entry name" value="FAD/NAD(P)-binding domain"/>
    <property type="match status" value="1"/>
</dbReference>
<feature type="domain" description="FAD dependent oxidoreductase" evidence="3">
    <location>
        <begin position="25"/>
        <end position="370"/>
    </location>
</feature>
<dbReference type="PANTHER" id="PTHR13847:SF289">
    <property type="entry name" value="GLYCINE OXIDASE"/>
    <property type="match status" value="1"/>
</dbReference>
<evidence type="ECO:0000313" key="4">
    <source>
        <dbReference type="EMBL" id="MDQ0454403.1"/>
    </source>
</evidence>
<keyword evidence="2" id="KW-0472">Membrane</keyword>
<gene>
    <name evidence="4" type="ORF">QO005_000730</name>
</gene>
<evidence type="ECO:0000256" key="2">
    <source>
        <dbReference type="SAM" id="Phobius"/>
    </source>
</evidence>
<evidence type="ECO:0000313" key="5">
    <source>
        <dbReference type="Proteomes" id="UP001235269"/>
    </source>
</evidence>
<evidence type="ECO:0000259" key="3">
    <source>
        <dbReference type="Pfam" id="PF01266"/>
    </source>
</evidence>
<accession>A0ABU0I9U6</accession>
<dbReference type="GO" id="GO:0043799">
    <property type="term" value="F:glycine oxidase activity"/>
    <property type="evidence" value="ECO:0007669"/>
    <property type="project" value="UniProtKB-EC"/>
</dbReference>
<dbReference type="SUPFAM" id="SSF51905">
    <property type="entry name" value="FAD/NAD(P)-binding domain"/>
    <property type="match status" value="1"/>
</dbReference>
<dbReference type="InterPro" id="IPR036188">
    <property type="entry name" value="FAD/NAD-bd_sf"/>
</dbReference>
<keyword evidence="5" id="KW-1185">Reference proteome</keyword>
<dbReference type="EC" id="1.4.3.19" evidence="4"/>
<keyword evidence="2" id="KW-0812">Transmembrane</keyword>
<dbReference type="Gene3D" id="3.30.9.10">
    <property type="entry name" value="D-Amino Acid Oxidase, subunit A, domain 2"/>
    <property type="match status" value="1"/>
</dbReference>
<proteinExistence type="predicted"/>
<dbReference type="EMBL" id="JAUSWH010000002">
    <property type="protein sequence ID" value="MDQ0454403.1"/>
    <property type="molecule type" value="Genomic_DNA"/>
</dbReference>
<dbReference type="PANTHER" id="PTHR13847">
    <property type="entry name" value="SARCOSINE DEHYDROGENASE-RELATED"/>
    <property type="match status" value="1"/>
</dbReference>
<dbReference type="SUPFAM" id="SSF54373">
    <property type="entry name" value="FAD-linked reductases, C-terminal domain"/>
    <property type="match status" value="1"/>
</dbReference>
<feature type="transmembrane region" description="Helical" evidence="2">
    <location>
        <begin position="20"/>
        <end position="40"/>
    </location>
</feature>
<name>A0ABU0I9U6_9HYPH</name>
<organism evidence="4 5">
    <name type="scientific">Rhizobium paknamense</name>
    <dbReference type="NCBI Taxonomy" id="1206817"/>
    <lineage>
        <taxon>Bacteria</taxon>
        <taxon>Pseudomonadati</taxon>
        <taxon>Pseudomonadota</taxon>
        <taxon>Alphaproteobacteria</taxon>
        <taxon>Hyphomicrobiales</taxon>
        <taxon>Rhizobiaceae</taxon>
        <taxon>Rhizobium/Agrobacterium group</taxon>
        <taxon>Rhizobium</taxon>
    </lineage>
</organism>
<reference evidence="4 5" key="1">
    <citation type="submission" date="2023-07" db="EMBL/GenBank/DDBJ databases">
        <title>Genomic Encyclopedia of Type Strains, Phase IV (KMG-IV): sequencing the most valuable type-strain genomes for metagenomic binning, comparative biology and taxonomic classification.</title>
        <authorList>
            <person name="Goeker M."/>
        </authorList>
    </citation>
    <scope>NUCLEOTIDE SEQUENCE [LARGE SCALE GENOMIC DNA]</scope>
    <source>
        <strain evidence="4 5">DSM 100301</strain>
    </source>
</reference>
<comment type="caution">
    <text evidence="4">The sequence shown here is derived from an EMBL/GenBank/DDBJ whole genome shotgun (WGS) entry which is preliminary data.</text>
</comment>
<dbReference type="Pfam" id="PF01266">
    <property type="entry name" value="DAO"/>
    <property type="match status" value="1"/>
</dbReference>